<dbReference type="AlphaFoldDB" id="A0A3M7ST73"/>
<keyword evidence="2" id="KW-1185">Reference proteome</keyword>
<protein>
    <submittedName>
        <fullName evidence="1">Uncharacterized protein</fullName>
    </submittedName>
</protein>
<sequence length="110" mass="12645">MDHFVRSTSVRRTLRARVSFLLISVQQVYIWIKVVVFKVAEDVKVQRAVQAGCERFGVEFDQQVPHTIFGSGLNNRLFNFSADLTSRVLDLLVKLRKITQKFTCQIGTNN</sequence>
<reference evidence="1 2" key="1">
    <citation type="journal article" date="2018" name="Sci. Rep.">
        <title>Genomic signatures of local adaptation to the degree of environmental predictability in rotifers.</title>
        <authorList>
            <person name="Franch-Gras L."/>
            <person name="Hahn C."/>
            <person name="Garcia-Roger E.M."/>
            <person name="Carmona M.J."/>
            <person name="Serra M."/>
            <person name="Gomez A."/>
        </authorList>
    </citation>
    <scope>NUCLEOTIDE SEQUENCE [LARGE SCALE GENOMIC DNA]</scope>
    <source>
        <strain evidence="1">HYR1</strain>
    </source>
</reference>
<dbReference type="Proteomes" id="UP000276133">
    <property type="component" value="Unassembled WGS sequence"/>
</dbReference>
<comment type="caution">
    <text evidence="1">The sequence shown here is derived from an EMBL/GenBank/DDBJ whole genome shotgun (WGS) entry which is preliminary data.</text>
</comment>
<evidence type="ECO:0000313" key="1">
    <source>
        <dbReference type="EMBL" id="RNA38820.1"/>
    </source>
</evidence>
<accession>A0A3M7ST73</accession>
<name>A0A3M7ST73_BRAPC</name>
<evidence type="ECO:0000313" key="2">
    <source>
        <dbReference type="Proteomes" id="UP000276133"/>
    </source>
</evidence>
<dbReference type="EMBL" id="REGN01000817">
    <property type="protein sequence ID" value="RNA38820.1"/>
    <property type="molecule type" value="Genomic_DNA"/>
</dbReference>
<organism evidence="1 2">
    <name type="scientific">Brachionus plicatilis</name>
    <name type="common">Marine rotifer</name>
    <name type="synonym">Brachionus muelleri</name>
    <dbReference type="NCBI Taxonomy" id="10195"/>
    <lineage>
        <taxon>Eukaryota</taxon>
        <taxon>Metazoa</taxon>
        <taxon>Spiralia</taxon>
        <taxon>Gnathifera</taxon>
        <taxon>Rotifera</taxon>
        <taxon>Eurotatoria</taxon>
        <taxon>Monogononta</taxon>
        <taxon>Pseudotrocha</taxon>
        <taxon>Ploima</taxon>
        <taxon>Brachionidae</taxon>
        <taxon>Brachionus</taxon>
    </lineage>
</organism>
<proteinExistence type="predicted"/>
<gene>
    <name evidence="1" type="ORF">BpHYR1_023228</name>
</gene>